<dbReference type="Gramene" id="TKW32316">
    <property type="protein sequence ID" value="TKW32316"/>
    <property type="gene ID" value="SEVIR_2G160618v2"/>
</dbReference>
<proteinExistence type="predicted"/>
<keyword evidence="3" id="KW-1185">Reference proteome</keyword>
<dbReference type="AlphaFoldDB" id="A0A4V6DB41"/>
<keyword evidence="1" id="KW-0732">Signal</keyword>
<evidence type="ECO:0000256" key="1">
    <source>
        <dbReference type="SAM" id="SignalP"/>
    </source>
</evidence>
<gene>
    <name evidence="2" type="ORF">SEVIR_2G160618v2</name>
</gene>
<accession>A0A4V6DB41</accession>
<feature type="signal peptide" evidence="1">
    <location>
        <begin position="1"/>
        <end position="34"/>
    </location>
</feature>
<sequence length="53" mass="6307">MQRGGEVRQVRKWGLNRRCLLRVFVLFRFSLLRGSCCSNCTDFLHRANYSSLR</sequence>
<feature type="chain" id="PRO_5020795346" evidence="1">
    <location>
        <begin position="35"/>
        <end position="53"/>
    </location>
</feature>
<organism evidence="2 3">
    <name type="scientific">Setaria viridis</name>
    <name type="common">Green bristlegrass</name>
    <name type="synonym">Setaria italica subsp. viridis</name>
    <dbReference type="NCBI Taxonomy" id="4556"/>
    <lineage>
        <taxon>Eukaryota</taxon>
        <taxon>Viridiplantae</taxon>
        <taxon>Streptophyta</taxon>
        <taxon>Embryophyta</taxon>
        <taxon>Tracheophyta</taxon>
        <taxon>Spermatophyta</taxon>
        <taxon>Magnoliopsida</taxon>
        <taxon>Liliopsida</taxon>
        <taxon>Poales</taxon>
        <taxon>Poaceae</taxon>
        <taxon>PACMAD clade</taxon>
        <taxon>Panicoideae</taxon>
        <taxon>Panicodae</taxon>
        <taxon>Paniceae</taxon>
        <taxon>Cenchrinae</taxon>
        <taxon>Setaria</taxon>
    </lineage>
</organism>
<dbReference type="EMBL" id="CM016553">
    <property type="protein sequence ID" value="TKW32316.1"/>
    <property type="molecule type" value="Genomic_DNA"/>
</dbReference>
<reference evidence="2" key="1">
    <citation type="submission" date="2019-03" db="EMBL/GenBank/DDBJ databases">
        <title>WGS assembly of Setaria viridis.</title>
        <authorList>
            <person name="Huang P."/>
            <person name="Jenkins J."/>
            <person name="Grimwood J."/>
            <person name="Barry K."/>
            <person name="Healey A."/>
            <person name="Mamidi S."/>
            <person name="Sreedasyam A."/>
            <person name="Shu S."/>
            <person name="Feldman M."/>
            <person name="Wu J."/>
            <person name="Yu Y."/>
            <person name="Chen C."/>
            <person name="Johnson J."/>
            <person name="Rokhsar D."/>
            <person name="Baxter I."/>
            <person name="Schmutz J."/>
            <person name="Brutnell T."/>
            <person name="Kellogg E."/>
        </authorList>
    </citation>
    <scope>NUCLEOTIDE SEQUENCE [LARGE SCALE GENOMIC DNA]</scope>
</reference>
<name>A0A4V6DB41_SETVI</name>
<evidence type="ECO:0000313" key="3">
    <source>
        <dbReference type="Proteomes" id="UP000298652"/>
    </source>
</evidence>
<protein>
    <submittedName>
        <fullName evidence="2">Uncharacterized protein</fullName>
    </submittedName>
</protein>
<dbReference type="Proteomes" id="UP000298652">
    <property type="component" value="Chromosome 2"/>
</dbReference>
<evidence type="ECO:0000313" key="2">
    <source>
        <dbReference type="EMBL" id="TKW32316.1"/>
    </source>
</evidence>